<dbReference type="Pfam" id="PF04015">
    <property type="entry name" value="DUF362"/>
    <property type="match status" value="1"/>
</dbReference>
<dbReference type="InterPro" id="IPR006311">
    <property type="entry name" value="TAT_signal"/>
</dbReference>
<feature type="region of interest" description="Disordered" evidence="1">
    <location>
        <begin position="28"/>
        <end position="52"/>
    </location>
</feature>
<dbReference type="Proteomes" id="UP001254848">
    <property type="component" value="Unassembled WGS sequence"/>
</dbReference>
<organism evidence="3 4">
    <name type="scientific">Anaeroselena agilis</name>
    <dbReference type="NCBI Taxonomy" id="3063788"/>
    <lineage>
        <taxon>Bacteria</taxon>
        <taxon>Bacillati</taxon>
        <taxon>Bacillota</taxon>
        <taxon>Negativicutes</taxon>
        <taxon>Acetonemataceae</taxon>
        <taxon>Anaeroselena</taxon>
    </lineage>
</organism>
<dbReference type="PROSITE" id="PS51318">
    <property type="entry name" value="TAT"/>
    <property type="match status" value="1"/>
</dbReference>
<dbReference type="InterPro" id="IPR007160">
    <property type="entry name" value="DUF362"/>
</dbReference>
<evidence type="ECO:0000259" key="2">
    <source>
        <dbReference type="Pfam" id="PF04015"/>
    </source>
</evidence>
<protein>
    <submittedName>
        <fullName evidence="3">DUF362 domain-containing protein</fullName>
    </submittedName>
</protein>
<reference evidence="3 4" key="1">
    <citation type="submission" date="2023-07" db="EMBL/GenBank/DDBJ databases">
        <title>The novel representative of Negativicutes class, Anaeroselena agilis gen. nov. sp. nov.</title>
        <authorList>
            <person name="Prokofeva M.I."/>
            <person name="Elcheninov A.G."/>
            <person name="Klyukina A."/>
            <person name="Kublanov I.V."/>
            <person name="Frolov E.N."/>
            <person name="Podosokorskaya O.A."/>
        </authorList>
    </citation>
    <scope>NUCLEOTIDE SEQUENCE [LARGE SCALE GENOMIC DNA]</scope>
    <source>
        <strain evidence="3 4">4137-cl</strain>
    </source>
</reference>
<evidence type="ECO:0000313" key="3">
    <source>
        <dbReference type="EMBL" id="MDT8904096.1"/>
    </source>
</evidence>
<feature type="domain" description="DUF362" evidence="2">
    <location>
        <begin position="85"/>
        <end position="280"/>
    </location>
</feature>
<accession>A0ABU3P4X7</accession>
<evidence type="ECO:0000256" key="1">
    <source>
        <dbReference type="SAM" id="MobiDB-lite"/>
    </source>
</evidence>
<dbReference type="EMBL" id="JAUOZS010000002">
    <property type="protein sequence ID" value="MDT8904096.1"/>
    <property type="molecule type" value="Genomic_DNA"/>
</dbReference>
<name>A0ABU3P4X7_9FIRM</name>
<evidence type="ECO:0000313" key="4">
    <source>
        <dbReference type="Proteomes" id="UP001254848"/>
    </source>
</evidence>
<comment type="caution">
    <text evidence="3">The sequence shown here is derived from an EMBL/GenBank/DDBJ whole genome shotgun (WGS) entry which is preliminary data.</text>
</comment>
<feature type="compositionally biased region" description="Low complexity" evidence="1">
    <location>
        <begin position="34"/>
        <end position="52"/>
    </location>
</feature>
<dbReference type="RefSeq" id="WP_413782657.1">
    <property type="nucleotide sequence ID" value="NZ_JAUOZS010000002.1"/>
</dbReference>
<dbReference type="NCBIfam" id="TIGR01409">
    <property type="entry name" value="TAT_signal_seq"/>
    <property type="match status" value="1"/>
</dbReference>
<dbReference type="InterPro" id="IPR019546">
    <property type="entry name" value="TAT_signal_bac_arc"/>
</dbReference>
<sequence>MNRRDFLRMTALAGLGAALLPGCAPTPAKPAPRADAGVGRTPAAAAPPGGSGLVVAEGTDPADMLARGLAALGGIGTFVKPGATVVLKPNFSVPRTPEEAATTNVALVGALVRSCLAAGAKTVKVIDYPFTNPVICLEKTGMKAAVAAAGGRVYTLNGGRDKYFKPVQVGGQTLAAAEYSKDVLEADVFINMPILKHHNGTRLTLGMKNLMGLVWDRGYFHRTDLHRCIAETAAFKKPHLTIMDALRGITDNGPMGPGPIREYNKLVFGTDPVAVDAYGATLFGMKPAEVDYIRIATELGVGQMDLGKVTVRKA</sequence>
<proteinExistence type="predicted"/>
<keyword evidence="4" id="KW-1185">Reference proteome</keyword>
<gene>
    <name evidence="3" type="ORF">Q4T40_22910</name>
</gene>